<dbReference type="NCBIfam" id="TIGR02937">
    <property type="entry name" value="sigma70-ECF"/>
    <property type="match status" value="1"/>
</dbReference>
<dbReference type="PANTHER" id="PTHR43133:SF64">
    <property type="entry name" value="ECF SIGMA FACTOR"/>
    <property type="match status" value="1"/>
</dbReference>
<dbReference type="InterPro" id="IPR013325">
    <property type="entry name" value="RNA_pol_sigma_r2"/>
</dbReference>
<dbReference type="EMBL" id="JABXYJ010000002">
    <property type="protein sequence ID" value="NVO77022.1"/>
    <property type="molecule type" value="Genomic_DNA"/>
</dbReference>
<dbReference type="InterPro" id="IPR013324">
    <property type="entry name" value="RNA_pol_sigma_r3/r4-like"/>
</dbReference>
<evidence type="ECO:0000256" key="3">
    <source>
        <dbReference type="ARBA" id="ARBA00023082"/>
    </source>
</evidence>
<comment type="similarity">
    <text evidence="1">Belongs to the sigma-70 factor family. ECF subfamily.</text>
</comment>
<keyword evidence="7" id="KW-0808">Transferase</keyword>
<dbReference type="InterPro" id="IPR007627">
    <property type="entry name" value="RNA_pol_sigma70_r2"/>
</dbReference>
<dbReference type="GO" id="GO:0003899">
    <property type="term" value="F:DNA-directed RNA polymerase activity"/>
    <property type="evidence" value="ECO:0007669"/>
    <property type="project" value="UniProtKB-EC"/>
</dbReference>
<evidence type="ECO:0000256" key="4">
    <source>
        <dbReference type="ARBA" id="ARBA00023163"/>
    </source>
</evidence>
<organism evidence="7 8">
    <name type="scientific">Undibacterium oligocarboniphilum</name>
    <dbReference type="NCBI Taxonomy" id="666702"/>
    <lineage>
        <taxon>Bacteria</taxon>
        <taxon>Pseudomonadati</taxon>
        <taxon>Pseudomonadota</taxon>
        <taxon>Betaproteobacteria</taxon>
        <taxon>Burkholderiales</taxon>
        <taxon>Oxalobacteraceae</taxon>
        <taxon>Undibacterium</taxon>
    </lineage>
</organism>
<dbReference type="PANTHER" id="PTHR43133">
    <property type="entry name" value="RNA POLYMERASE ECF-TYPE SIGMA FACTO"/>
    <property type="match status" value="1"/>
</dbReference>
<evidence type="ECO:0000313" key="7">
    <source>
        <dbReference type="EMBL" id="NVO77022.1"/>
    </source>
</evidence>
<dbReference type="InterPro" id="IPR036388">
    <property type="entry name" value="WH-like_DNA-bd_sf"/>
</dbReference>
<dbReference type="SUPFAM" id="SSF88659">
    <property type="entry name" value="Sigma3 and sigma4 domains of RNA polymerase sigma factors"/>
    <property type="match status" value="1"/>
</dbReference>
<reference evidence="7 8" key="1">
    <citation type="submission" date="2020-06" db="EMBL/GenBank/DDBJ databases">
        <authorList>
            <person name="Qiu C."/>
            <person name="Liu Z."/>
        </authorList>
    </citation>
    <scope>NUCLEOTIDE SEQUENCE [LARGE SCALE GENOMIC DNA]</scope>
    <source>
        <strain evidence="7 8">EM 1</strain>
    </source>
</reference>
<dbReference type="InterPro" id="IPR039425">
    <property type="entry name" value="RNA_pol_sigma-70-like"/>
</dbReference>
<feature type="domain" description="RNA polymerase sigma factor 70 region 4 type 2" evidence="6">
    <location>
        <begin position="127"/>
        <end position="175"/>
    </location>
</feature>
<dbReference type="Gene3D" id="1.10.1740.10">
    <property type="match status" value="1"/>
</dbReference>
<keyword evidence="2" id="KW-0805">Transcription regulation</keyword>
<dbReference type="SUPFAM" id="SSF88946">
    <property type="entry name" value="Sigma2 domain of RNA polymerase sigma factors"/>
    <property type="match status" value="1"/>
</dbReference>
<dbReference type="Gene3D" id="1.10.10.10">
    <property type="entry name" value="Winged helix-like DNA-binding domain superfamily/Winged helix DNA-binding domain"/>
    <property type="match status" value="1"/>
</dbReference>
<dbReference type="RefSeq" id="WP_176802295.1">
    <property type="nucleotide sequence ID" value="NZ_JABXYJ010000002.1"/>
</dbReference>
<dbReference type="Pfam" id="PF04542">
    <property type="entry name" value="Sigma70_r2"/>
    <property type="match status" value="1"/>
</dbReference>
<dbReference type="CDD" id="cd06171">
    <property type="entry name" value="Sigma70_r4"/>
    <property type="match status" value="1"/>
</dbReference>
<dbReference type="EC" id="2.7.7.6" evidence="7"/>
<gene>
    <name evidence="7" type="ORF">HV832_04145</name>
</gene>
<dbReference type="InterPro" id="IPR014284">
    <property type="entry name" value="RNA_pol_sigma-70_dom"/>
</dbReference>
<keyword evidence="4" id="KW-0804">Transcription</keyword>
<keyword evidence="7" id="KW-0548">Nucleotidyltransferase</keyword>
<name>A0A850Q9M8_9BURK</name>
<protein>
    <submittedName>
        <fullName evidence="7">RNA polymerase sigma factor</fullName>
        <ecNumber evidence="7">2.7.7.6</ecNumber>
    </submittedName>
</protein>
<dbReference type="GO" id="GO:0006352">
    <property type="term" value="P:DNA-templated transcription initiation"/>
    <property type="evidence" value="ECO:0007669"/>
    <property type="project" value="InterPro"/>
</dbReference>
<dbReference type="AlphaFoldDB" id="A0A850Q9M8"/>
<evidence type="ECO:0000256" key="1">
    <source>
        <dbReference type="ARBA" id="ARBA00010641"/>
    </source>
</evidence>
<evidence type="ECO:0000313" key="8">
    <source>
        <dbReference type="Proteomes" id="UP000588051"/>
    </source>
</evidence>
<accession>A0A850Q9M8</accession>
<dbReference type="InterPro" id="IPR013249">
    <property type="entry name" value="RNA_pol_sigma70_r4_t2"/>
</dbReference>
<feature type="domain" description="RNA polymerase sigma-70 region 2" evidence="5">
    <location>
        <begin position="14"/>
        <end position="75"/>
    </location>
</feature>
<evidence type="ECO:0000256" key="2">
    <source>
        <dbReference type="ARBA" id="ARBA00023015"/>
    </source>
</evidence>
<sequence length="190" mass="21623">MATDKELSNFLENVERRAFKHAVYTVRNEESALDIVQEAMIKLSEKYGDKPANELPMLFQRILQNTILDFFRREKVRNTWVSLFSSITPANNQEDDNFDLLESYAAEEGTEAAESTADKIEREQVLNIIDDEIKKLPARQREAFLMRYWEDMDVAETAAAMGCSEGSVKTHCSRATHALAATLKAKGIQL</sequence>
<keyword evidence="8" id="KW-1185">Reference proteome</keyword>
<evidence type="ECO:0000259" key="5">
    <source>
        <dbReference type="Pfam" id="PF04542"/>
    </source>
</evidence>
<comment type="caution">
    <text evidence="7">The sequence shown here is derived from an EMBL/GenBank/DDBJ whole genome shotgun (WGS) entry which is preliminary data.</text>
</comment>
<proteinExistence type="inferred from homology"/>
<dbReference type="GO" id="GO:0003677">
    <property type="term" value="F:DNA binding"/>
    <property type="evidence" value="ECO:0007669"/>
    <property type="project" value="InterPro"/>
</dbReference>
<dbReference type="Proteomes" id="UP000588051">
    <property type="component" value="Unassembled WGS sequence"/>
</dbReference>
<keyword evidence="3" id="KW-0731">Sigma factor</keyword>
<evidence type="ECO:0000259" key="6">
    <source>
        <dbReference type="Pfam" id="PF08281"/>
    </source>
</evidence>
<dbReference type="GO" id="GO:0016987">
    <property type="term" value="F:sigma factor activity"/>
    <property type="evidence" value="ECO:0007669"/>
    <property type="project" value="UniProtKB-KW"/>
</dbReference>
<dbReference type="NCBIfam" id="NF006550">
    <property type="entry name" value="PRK09047.1"/>
    <property type="match status" value="1"/>
</dbReference>
<dbReference type="Pfam" id="PF08281">
    <property type="entry name" value="Sigma70_r4_2"/>
    <property type="match status" value="1"/>
</dbReference>